<name>A0A9Q3V8F2_CLOBO</name>
<organism evidence="3 4">
    <name type="scientific">Clostridium botulinum C</name>
    <dbReference type="NCBI Taxonomy" id="36828"/>
    <lineage>
        <taxon>Bacteria</taxon>
        <taxon>Bacillati</taxon>
        <taxon>Bacillota</taxon>
        <taxon>Clostridia</taxon>
        <taxon>Eubacteriales</taxon>
        <taxon>Clostridiaceae</taxon>
        <taxon>Clostridium</taxon>
    </lineage>
</organism>
<evidence type="ECO:0000313" key="3">
    <source>
        <dbReference type="EMBL" id="MCD3193853.1"/>
    </source>
</evidence>
<evidence type="ECO:0000313" key="4">
    <source>
        <dbReference type="Proteomes" id="UP000813637"/>
    </source>
</evidence>
<feature type="domain" description="SPOR" evidence="2">
    <location>
        <begin position="80"/>
        <end position="123"/>
    </location>
</feature>
<keyword evidence="1" id="KW-0812">Transmembrane</keyword>
<dbReference type="SUPFAM" id="SSF110997">
    <property type="entry name" value="Sporulation related repeat"/>
    <property type="match status" value="1"/>
</dbReference>
<evidence type="ECO:0000256" key="1">
    <source>
        <dbReference type="SAM" id="Phobius"/>
    </source>
</evidence>
<dbReference type="AlphaFoldDB" id="A0A9Q3V8F2"/>
<feature type="transmembrane region" description="Helical" evidence="1">
    <location>
        <begin position="20"/>
        <end position="43"/>
    </location>
</feature>
<dbReference type="InterPro" id="IPR007730">
    <property type="entry name" value="SPOR-like_dom"/>
</dbReference>
<dbReference type="RefSeq" id="WP_039237174.1">
    <property type="nucleotide sequence ID" value="NZ_JAAMYB010000001.1"/>
</dbReference>
<dbReference type="Proteomes" id="UP000813637">
    <property type="component" value="Unassembled WGS sequence"/>
</dbReference>
<gene>
    <name evidence="3" type="ORF">G8S53_00930</name>
</gene>
<dbReference type="GO" id="GO:0042834">
    <property type="term" value="F:peptidoglycan binding"/>
    <property type="evidence" value="ECO:0007669"/>
    <property type="project" value="InterPro"/>
</dbReference>
<comment type="caution">
    <text evidence="3">The sequence shown here is derived from an EMBL/GenBank/DDBJ whole genome shotgun (WGS) entry which is preliminary data.</text>
</comment>
<sequence length="239" mass="27764">MKYTRYDLKKNNRKNNGIFFIVLICVILILAFLSGTMISNLFIKKPKQNDDFGKKAVQNIIEKNNNKNKDKSVREINDFIIIQCGVFANAENANILKEKLKSYGNPFIVKENEKNKVILGIYSVVEFQNIEKLLTQDKIELTKVNIKPDLSSKANLQIAQIIDAQLQILHKFSNNKVKSVQTKQVKDWCSNLEQVDKNEKNYDILNKLKDNIKNLPQEITKEKLEEINSYLYKNIKLLQ</sequence>
<keyword evidence="1" id="KW-1133">Transmembrane helix</keyword>
<reference evidence="3" key="2">
    <citation type="journal article" date="2021" name="Microorganisms">
        <title>Extensive Genome Exploration of Clostridium botulinum Group III Field Strains.</title>
        <authorList>
            <person name="Fillo S."/>
            <person name="Giordani F."/>
            <person name="Tonon E."/>
            <person name="Drigo I."/>
            <person name="Anselmo A."/>
            <person name="Fortunato A."/>
            <person name="Lista F."/>
            <person name="Bano L."/>
        </authorList>
    </citation>
    <scope>NUCLEOTIDE SEQUENCE</scope>
    <source>
        <strain evidence="3">IZSVe-TV_9877_3_12</strain>
    </source>
</reference>
<dbReference type="EMBL" id="JAAMYB010000001">
    <property type="protein sequence ID" value="MCD3193853.1"/>
    <property type="molecule type" value="Genomic_DNA"/>
</dbReference>
<reference evidence="3" key="1">
    <citation type="submission" date="2020-02" db="EMBL/GenBank/DDBJ databases">
        <authorList>
            <person name="Fillo S."/>
            <person name="Giordani F."/>
            <person name="Tonon E."/>
            <person name="Drigo I."/>
            <person name="Anselmo A."/>
            <person name="Fortunato A."/>
            <person name="Bano L."/>
            <person name="Lista F."/>
        </authorList>
    </citation>
    <scope>NUCLEOTIDE SEQUENCE</scope>
    <source>
        <strain evidence="3">IZSVe-TV_9877_3_12</strain>
    </source>
</reference>
<evidence type="ECO:0000259" key="2">
    <source>
        <dbReference type="Pfam" id="PF05036"/>
    </source>
</evidence>
<proteinExistence type="predicted"/>
<accession>A0A9Q3V8F2</accession>
<protein>
    <submittedName>
        <fullName evidence="3">SPOR domain-containing protein</fullName>
    </submittedName>
</protein>
<dbReference type="Pfam" id="PF05036">
    <property type="entry name" value="SPOR"/>
    <property type="match status" value="1"/>
</dbReference>
<keyword evidence="1" id="KW-0472">Membrane</keyword>
<dbReference type="InterPro" id="IPR036680">
    <property type="entry name" value="SPOR-like_sf"/>
</dbReference>